<protein>
    <submittedName>
        <fullName evidence="1">Uncharacterized protein</fullName>
    </submittedName>
</protein>
<gene>
    <name evidence="1" type="ORF">ACFSMZ_13505</name>
</gene>
<evidence type="ECO:0000313" key="1">
    <source>
        <dbReference type="EMBL" id="MFD2260769.1"/>
    </source>
</evidence>
<dbReference type="EMBL" id="JBHUIR010000054">
    <property type="protein sequence ID" value="MFD2260769.1"/>
    <property type="molecule type" value="Genomic_DNA"/>
</dbReference>
<keyword evidence="2" id="KW-1185">Reference proteome</keyword>
<reference evidence="2" key="1">
    <citation type="journal article" date="2019" name="Int. J. Syst. Evol. Microbiol.">
        <title>The Global Catalogue of Microorganisms (GCM) 10K type strain sequencing project: providing services to taxonomists for standard genome sequencing and annotation.</title>
        <authorList>
            <consortium name="The Broad Institute Genomics Platform"/>
            <consortium name="The Broad Institute Genome Sequencing Center for Infectious Disease"/>
            <person name="Wu L."/>
            <person name="Ma J."/>
        </authorList>
    </citation>
    <scope>NUCLEOTIDE SEQUENCE [LARGE SCALE GENOMIC DNA]</scope>
    <source>
        <strain evidence="2">KCTC 23707</strain>
    </source>
</reference>
<dbReference type="RefSeq" id="WP_345098047.1">
    <property type="nucleotide sequence ID" value="NZ_BAABGS010000012.1"/>
</dbReference>
<name>A0ABW5DJZ4_9HYPH</name>
<accession>A0ABW5DJZ4</accession>
<evidence type="ECO:0000313" key="2">
    <source>
        <dbReference type="Proteomes" id="UP001597373"/>
    </source>
</evidence>
<comment type="caution">
    <text evidence="1">The sequence shown here is derived from an EMBL/GenBank/DDBJ whole genome shotgun (WGS) entry which is preliminary data.</text>
</comment>
<dbReference type="Proteomes" id="UP001597373">
    <property type="component" value="Unassembled WGS sequence"/>
</dbReference>
<organism evidence="1 2">
    <name type="scientific">Chelativorans composti</name>
    <dbReference type="NCBI Taxonomy" id="768533"/>
    <lineage>
        <taxon>Bacteria</taxon>
        <taxon>Pseudomonadati</taxon>
        <taxon>Pseudomonadota</taxon>
        <taxon>Alphaproteobacteria</taxon>
        <taxon>Hyphomicrobiales</taxon>
        <taxon>Phyllobacteriaceae</taxon>
        <taxon>Chelativorans</taxon>
    </lineage>
</organism>
<proteinExistence type="predicted"/>
<sequence length="65" mass="7394">MMDDTGIVLRRVVIRQNRNDGCNDGLEHGRGFLLKQNCGDRIDIAGGGTPEQFSWWSWAFLPFLL</sequence>